<keyword evidence="2" id="KW-0012">Acyltransferase</keyword>
<dbReference type="NCBIfam" id="NF010621">
    <property type="entry name" value="PRK14014.1"/>
    <property type="match status" value="1"/>
</dbReference>
<protein>
    <submittedName>
        <fullName evidence="2">Acyltransferase</fullName>
    </submittedName>
</protein>
<accession>A0A3R9N822</accession>
<dbReference type="GO" id="GO:0016746">
    <property type="term" value="F:acyltransferase activity"/>
    <property type="evidence" value="ECO:0007669"/>
    <property type="project" value="UniProtKB-KW"/>
</dbReference>
<dbReference type="PANTHER" id="PTHR10983:SF15">
    <property type="entry name" value="ACYLTRANSFERASE YIHG-RELATED"/>
    <property type="match status" value="1"/>
</dbReference>
<dbReference type="GO" id="GO:0005886">
    <property type="term" value="C:plasma membrane"/>
    <property type="evidence" value="ECO:0007669"/>
    <property type="project" value="TreeGrafter"/>
</dbReference>
<dbReference type="Proteomes" id="UP000276389">
    <property type="component" value="Unassembled WGS sequence"/>
</dbReference>
<evidence type="ECO:0000313" key="2">
    <source>
        <dbReference type="EMBL" id="RSK62783.1"/>
    </source>
</evidence>
<evidence type="ECO:0000313" key="3">
    <source>
        <dbReference type="Proteomes" id="UP000276389"/>
    </source>
</evidence>
<dbReference type="EMBL" id="RWHU01000013">
    <property type="protein sequence ID" value="RSK62783.1"/>
    <property type="molecule type" value="Genomic_DNA"/>
</dbReference>
<reference evidence="2 3" key="1">
    <citation type="submission" date="2018-12" db="EMBL/GenBank/DDBJ databases">
        <title>The Genome Submission of two Enterobacter spp. strains.</title>
        <authorList>
            <person name="Wu W."/>
            <person name="Wei L."/>
            <person name="Feng Y."/>
            <person name="Zong Z."/>
        </authorList>
    </citation>
    <scope>NUCLEOTIDE SEQUENCE [LARGE SCALE GENOMIC DNA]</scope>
    <source>
        <strain evidence="2 3">WCHEHu045002</strain>
    </source>
</reference>
<dbReference type="SUPFAM" id="SSF69593">
    <property type="entry name" value="Glycerol-3-phosphate (1)-acyltransferase"/>
    <property type="match status" value="1"/>
</dbReference>
<organism evidence="2 3">
    <name type="scientific">Enterobacter huaxiensis</name>
    <dbReference type="NCBI Taxonomy" id="2494702"/>
    <lineage>
        <taxon>Bacteria</taxon>
        <taxon>Pseudomonadati</taxon>
        <taxon>Pseudomonadota</taxon>
        <taxon>Gammaproteobacteria</taxon>
        <taxon>Enterobacterales</taxon>
        <taxon>Enterobacteriaceae</taxon>
        <taxon>Enterobacter</taxon>
    </lineage>
</organism>
<dbReference type="PROSITE" id="PS51257">
    <property type="entry name" value="PROKAR_LIPOPROTEIN"/>
    <property type="match status" value="1"/>
</dbReference>
<evidence type="ECO:0000259" key="1">
    <source>
        <dbReference type="SMART" id="SM00563"/>
    </source>
</evidence>
<dbReference type="InterPro" id="IPR002123">
    <property type="entry name" value="Plipid/glycerol_acylTrfase"/>
</dbReference>
<proteinExistence type="predicted"/>
<dbReference type="Pfam" id="PF01553">
    <property type="entry name" value="Acyltransferase"/>
    <property type="match status" value="1"/>
</dbReference>
<comment type="caution">
    <text evidence="2">The sequence shown here is derived from an EMBL/GenBank/DDBJ whole genome shotgun (WGS) entry which is preliminary data.</text>
</comment>
<feature type="domain" description="Phospholipid/glycerol acyltransferase" evidence="1">
    <location>
        <begin position="88"/>
        <end position="215"/>
    </location>
</feature>
<dbReference type="PANTHER" id="PTHR10983">
    <property type="entry name" value="1-ACYLGLYCEROL-3-PHOSPHATE ACYLTRANSFERASE-RELATED"/>
    <property type="match status" value="1"/>
</dbReference>
<keyword evidence="2" id="KW-0808">Transferase</keyword>
<sequence length="302" mass="35092">MSRFLAPLILLLSIILTILVTVACSVPIIVAGIIKLLLPVPAVWRAVSSFCNFMMYCWCEGLAMLLCLNPHLKWDVQGLERLNKKNWYLLICNHHSWADIVVLCVLFRKHIPMNKYFLKQQLAWVPFIGLACWALDMPFMKRYSRGYLIRHPERRGKDVETTRRSCEKFRAHPTTIVNFVEGSRFTEEKHQQTRSPYQNLLPPKAAGIAMALNVLGDQFDKLLNVTLCYPENDTTPFYDMLSGKLTRIVVRIDLMAVETELHGDYVNDKNFKRRFQLWLNALWKEKDEQIDNIKASYKNAGQ</sequence>
<name>A0A3R9N822_9ENTR</name>
<gene>
    <name evidence="2" type="ORF">EJE24_23340</name>
</gene>
<dbReference type="CDD" id="cd07990">
    <property type="entry name" value="LPLAT_LCLAT1-like"/>
    <property type="match status" value="1"/>
</dbReference>
<dbReference type="SMART" id="SM00563">
    <property type="entry name" value="PlsC"/>
    <property type="match status" value="1"/>
</dbReference>
<dbReference type="RefSeq" id="WP_125915722.1">
    <property type="nucleotide sequence ID" value="NZ_CAMLPR010000151.1"/>
</dbReference>
<dbReference type="AlphaFoldDB" id="A0A3R9N822"/>